<evidence type="ECO:0000313" key="2">
    <source>
        <dbReference type="RefSeq" id="XP_022735466.1"/>
    </source>
</evidence>
<dbReference type="AlphaFoldDB" id="A0A6P5Y649"/>
<dbReference type="KEGG" id="dzi:111288735"/>
<organism evidence="1 2">
    <name type="scientific">Durio zibethinus</name>
    <name type="common">Durian</name>
    <dbReference type="NCBI Taxonomy" id="66656"/>
    <lineage>
        <taxon>Eukaryota</taxon>
        <taxon>Viridiplantae</taxon>
        <taxon>Streptophyta</taxon>
        <taxon>Embryophyta</taxon>
        <taxon>Tracheophyta</taxon>
        <taxon>Spermatophyta</taxon>
        <taxon>Magnoliopsida</taxon>
        <taxon>eudicotyledons</taxon>
        <taxon>Gunneridae</taxon>
        <taxon>Pentapetalae</taxon>
        <taxon>rosids</taxon>
        <taxon>malvids</taxon>
        <taxon>Malvales</taxon>
        <taxon>Malvaceae</taxon>
        <taxon>Helicteroideae</taxon>
        <taxon>Durio</taxon>
    </lineage>
</organism>
<protein>
    <submittedName>
        <fullName evidence="2">Uncharacterized protein LOC111288735</fullName>
    </submittedName>
</protein>
<accession>A0A6P5Y649</accession>
<evidence type="ECO:0000313" key="1">
    <source>
        <dbReference type="Proteomes" id="UP000515121"/>
    </source>
</evidence>
<keyword evidence="1" id="KW-1185">Reference proteome</keyword>
<dbReference type="RefSeq" id="XP_022735466.1">
    <property type="nucleotide sequence ID" value="XM_022879731.1"/>
</dbReference>
<name>A0A6P5Y649_DURZI</name>
<dbReference type="Proteomes" id="UP000515121">
    <property type="component" value="Unplaced"/>
</dbReference>
<gene>
    <name evidence="2" type="primary">LOC111288735</name>
</gene>
<sequence>MVSRKVHMWGIGDPVDKYNPFDRSYCLNCPVLAFYEDWNFPFAPKLHSVFQRNTTLDDQSRKGEPMVQMLAKRSRVLSRSHGNNGSLQLKQTVFIATGFIIANYVHEIGDMQEKMLQQGVTCR</sequence>
<reference evidence="2" key="1">
    <citation type="submission" date="2025-08" db="UniProtKB">
        <authorList>
            <consortium name="RefSeq"/>
        </authorList>
    </citation>
    <scope>IDENTIFICATION</scope>
    <source>
        <tissue evidence="2">Fruit stalk</tissue>
    </source>
</reference>
<dbReference type="GeneID" id="111288735"/>
<proteinExistence type="predicted"/>